<dbReference type="InterPro" id="IPR017686">
    <property type="entry name" value="Phg/plasmid-like_prot"/>
</dbReference>
<accession>A0A3A8HE65</accession>
<dbReference type="Proteomes" id="UP000268094">
    <property type="component" value="Unassembled WGS sequence"/>
</dbReference>
<protein>
    <submittedName>
        <fullName evidence="1">DUF932 domain-containing protein</fullName>
    </submittedName>
</protein>
<dbReference type="RefSeq" id="WP_120545786.1">
    <property type="nucleotide sequence ID" value="NZ_RAVZ01000573.1"/>
</dbReference>
<organism evidence="1 2">
    <name type="scientific">Corallococcus terminator</name>
    <dbReference type="NCBI Taxonomy" id="2316733"/>
    <lineage>
        <taxon>Bacteria</taxon>
        <taxon>Pseudomonadati</taxon>
        <taxon>Myxococcota</taxon>
        <taxon>Myxococcia</taxon>
        <taxon>Myxococcales</taxon>
        <taxon>Cystobacterineae</taxon>
        <taxon>Myxococcaceae</taxon>
        <taxon>Corallococcus</taxon>
    </lineage>
</organism>
<comment type="caution">
    <text evidence="1">The sequence shown here is derived from an EMBL/GenBank/DDBJ whole genome shotgun (WGS) entry which is preliminary data.</text>
</comment>
<evidence type="ECO:0000313" key="1">
    <source>
        <dbReference type="EMBL" id="RKG69469.1"/>
    </source>
</evidence>
<dbReference type="OrthoDB" id="576140at2"/>
<dbReference type="NCBIfam" id="TIGR03299">
    <property type="entry name" value="LGT_TIGR03299"/>
    <property type="match status" value="1"/>
</dbReference>
<dbReference type="Pfam" id="PF06067">
    <property type="entry name" value="DUF932"/>
    <property type="match status" value="1"/>
</dbReference>
<proteinExistence type="predicted"/>
<dbReference type="EMBL" id="RAVZ01000573">
    <property type="protein sequence ID" value="RKG69469.1"/>
    <property type="molecule type" value="Genomic_DNA"/>
</dbReference>
<dbReference type="InterPro" id="IPR026325">
    <property type="entry name" value="DUF932"/>
</dbReference>
<dbReference type="AlphaFoldDB" id="A0A3A8HE65"/>
<reference evidence="2" key="1">
    <citation type="submission" date="2018-09" db="EMBL/GenBank/DDBJ databases">
        <authorList>
            <person name="Livingstone P.G."/>
            <person name="Whitworth D.E."/>
        </authorList>
    </citation>
    <scope>NUCLEOTIDE SEQUENCE [LARGE SCALE GENOMIC DNA]</scope>
    <source>
        <strain evidence="2">CA054A</strain>
    </source>
</reference>
<keyword evidence="2" id="KW-1185">Reference proteome</keyword>
<gene>
    <name evidence="1" type="ORF">D7V88_40205</name>
</gene>
<sequence length="337" mass="36666">MAHNINQMVYAGATPWHKLGTQLPGNGTWEDIRDAAGFYTAHAVPLSMPDGFQVPDRKAIVRGDTGAYLATVSEGYQLLQFEDLARAGVLASQGVQAIWHTAGTLGETGARGWMLAELPGRIHVRHDPSEIRKYVLLTTAHDGTAAAVLANVATRVVCQNTLGAALRERAGSRWSIRHSRNAKERLENAAQAFALMSQEMADFETLANVLVARPYTLQQHREAMDILLPLPKEDVKKKHPRIEADRREASRLFSEFVGAAPGLVGTAYGAFQAWTEFSDHRKDSLSGMTSLSNKRTARRMLSATLGDGAVRKAKALSLLLKQTGTYARDASALPALA</sequence>
<name>A0A3A8HE65_9BACT</name>
<evidence type="ECO:0000313" key="2">
    <source>
        <dbReference type="Proteomes" id="UP000268094"/>
    </source>
</evidence>